<evidence type="ECO:0000259" key="1">
    <source>
        <dbReference type="Pfam" id="PF17128"/>
    </source>
</evidence>
<dbReference type="RefSeq" id="WP_249331583.1">
    <property type="nucleotide sequence ID" value="NZ_JACRSY010000004.1"/>
</dbReference>
<comment type="caution">
    <text evidence="2">The sequence shown here is derived from an EMBL/GenBank/DDBJ whole genome shotgun (WGS) entry which is preliminary data.</text>
</comment>
<dbReference type="InterPro" id="IPR033396">
    <property type="entry name" value="DUF5107"/>
</dbReference>
<dbReference type="AlphaFoldDB" id="A0A926EIC3"/>
<evidence type="ECO:0000313" key="3">
    <source>
        <dbReference type="Proteomes" id="UP000655830"/>
    </source>
</evidence>
<dbReference type="Proteomes" id="UP000655830">
    <property type="component" value="Unassembled WGS sequence"/>
</dbReference>
<sequence>MTTLLKFETMQIKVSPWLEEASVPFISQINILQNGLQSRLEAGDDIGLGFGTIQTLYPYAQQNVYTRKLEEQEVEVVRLENEYLKAIFLPSLGGRLWSLYDKVAQRDLLYVNDVIRPSNLAVRNAWVSGGVEWNIGVIGHSPFTCSQLFVGVVEVEGMEVLRMYEYERIRKVTYQMDFFLPEDSKFLMCRMRIVNPNEIEVPMYWWSNMAVPELDGGRLVVEADEAYTNGEGAVYKVQVPVVEGVDITYPKTIPHAVDYFFDIPKAKRKYITQLDESGYGMIQTSTSRLQGRKLFVWGQARGSERWQEYLTNEAGHYIEIQAGLAKTQYGCLHMEPASEWEWLEAYGAIQVDKQLVQGEWQSLRKQVTQTLEEALPEKRLEQLLKETRASIALREAKLIKTGSVFGAIENIRREQEGKGTLSENLDFGQVSKENEWVQLMLEGNMGGCEDREMSGSYMKEDYYYKLLQKAVQQKDKDNAYTWYHLGLYELVHQQLDQAINSLKHSRGIKATAFNTYALAIAYSLRGDTEEAIDYCIKAMRLRNDDIGLVKECLSLLLKKETYEILLKEVEMLPDAIQDNTRIKAYKAFAYAKCGSVDKAEEILRKDEWLEVEDIREGECFTAQLWNIIQEGKKDKEDLPFQLDFKATF</sequence>
<protein>
    <submittedName>
        <fullName evidence="2">DUF5107 domain-containing protein</fullName>
    </submittedName>
</protein>
<reference evidence="2" key="1">
    <citation type="submission" date="2020-08" db="EMBL/GenBank/DDBJ databases">
        <title>Genome public.</title>
        <authorList>
            <person name="Liu C."/>
            <person name="Sun Q."/>
        </authorList>
    </citation>
    <scope>NUCLEOTIDE SEQUENCE</scope>
    <source>
        <strain evidence="2">NSJ-12</strain>
    </source>
</reference>
<evidence type="ECO:0000313" key="2">
    <source>
        <dbReference type="EMBL" id="MBC8578613.1"/>
    </source>
</evidence>
<dbReference type="Gene3D" id="1.25.40.10">
    <property type="entry name" value="Tetratricopeptide repeat domain"/>
    <property type="match status" value="1"/>
</dbReference>
<proteinExistence type="predicted"/>
<dbReference type="InterPro" id="IPR011990">
    <property type="entry name" value="TPR-like_helical_dom_sf"/>
</dbReference>
<keyword evidence="3" id="KW-1185">Reference proteome</keyword>
<dbReference type="SUPFAM" id="SSF48452">
    <property type="entry name" value="TPR-like"/>
    <property type="match status" value="1"/>
</dbReference>
<name>A0A926EIC3_9FIRM</name>
<accession>A0A926EIC3</accession>
<feature type="domain" description="DUF5107" evidence="1">
    <location>
        <begin position="53"/>
        <end position="329"/>
    </location>
</feature>
<dbReference type="EMBL" id="JACRSY010000004">
    <property type="protein sequence ID" value="MBC8578613.1"/>
    <property type="molecule type" value="Genomic_DNA"/>
</dbReference>
<organism evidence="2 3">
    <name type="scientific">Zhenhengia yiwuensis</name>
    <dbReference type="NCBI Taxonomy" id="2763666"/>
    <lineage>
        <taxon>Bacteria</taxon>
        <taxon>Bacillati</taxon>
        <taxon>Bacillota</taxon>
        <taxon>Clostridia</taxon>
        <taxon>Lachnospirales</taxon>
        <taxon>Lachnospiraceae</taxon>
        <taxon>Zhenhengia</taxon>
    </lineage>
</organism>
<dbReference type="Pfam" id="PF17128">
    <property type="entry name" value="DUF5107"/>
    <property type="match status" value="1"/>
</dbReference>
<gene>
    <name evidence="2" type="ORF">H8718_03605</name>
</gene>